<proteinExistence type="predicted"/>
<dbReference type="PANTHER" id="PTHR33476:SF22">
    <property type="entry name" value="PROTEIN POLAR LOCALIZATION DURING ASYMMETRIC DIVISION AND REDISTRIBUTION"/>
    <property type="match status" value="1"/>
</dbReference>
<feature type="compositionally biased region" description="Basic and acidic residues" evidence="2">
    <location>
        <begin position="75"/>
        <end position="85"/>
    </location>
</feature>
<name>A0A8J4RSB8_9ROSI</name>
<organism evidence="3 4">
    <name type="scientific">Castanea mollissima</name>
    <name type="common">Chinese chestnut</name>
    <dbReference type="NCBI Taxonomy" id="60419"/>
    <lineage>
        <taxon>Eukaryota</taxon>
        <taxon>Viridiplantae</taxon>
        <taxon>Streptophyta</taxon>
        <taxon>Embryophyta</taxon>
        <taxon>Tracheophyta</taxon>
        <taxon>Spermatophyta</taxon>
        <taxon>Magnoliopsida</taxon>
        <taxon>eudicotyledons</taxon>
        <taxon>Gunneridae</taxon>
        <taxon>Pentapetalae</taxon>
        <taxon>rosids</taxon>
        <taxon>fabids</taxon>
        <taxon>Fagales</taxon>
        <taxon>Fagaceae</taxon>
        <taxon>Castanea</taxon>
    </lineage>
</organism>
<sequence>MNTNINNNNNEFKNQHLRIADILAADDVDDGEYFVRDLGMECWSPRRVVARWLAAVWRRRRKNKERSMVNVVPPRKTEEENEPLRTRGSVDGFEGRPPGSSLSPSERQCRDDASFNLGLGCSLLYLIAAAKNELTKMVELRTEMEMLLQNVKVELQSKDALSRPFESNDTIAYSTTDIQEGSNSNSRISLRSQTTSHVLQDSESIMVHDQLLISNHHQKEEHLEGMDELEAELVAELELLQIHLDRENSTKHPQQQRIKDTASVRGRSLSFGEVIDPQNGVTEMEYGVPPSELEIRLHELLEARQQERVEELEAALECTIHKLREKETEVSWWKDTARLISQHVPGPSRFSS</sequence>
<dbReference type="InterPro" id="IPR040348">
    <property type="entry name" value="POLAR-like"/>
</dbReference>
<evidence type="ECO:0000313" key="3">
    <source>
        <dbReference type="EMBL" id="KAF3975765.1"/>
    </source>
</evidence>
<dbReference type="OrthoDB" id="1916242at2759"/>
<protein>
    <recommendedName>
        <fullName evidence="5">Protein POLAR LOCALIZATION DURING ASYMMETRIC DIVISION AND REDISTRIBUTION</fullName>
    </recommendedName>
</protein>
<reference evidence="3" key="1">
    <citation type="submission" date="2020-03" db="EMBL/GenBank/DDBJ databases">
        <title>Castanea mollissima Vanexum genome sequencing.</title>
        <authorList>
            <person name="Staton M."/>
        </authorList>
    </citation>
    <scope>NUCLEOTIDE SEQUENCE</scope>
    <source>
        <tissue evidence="3">Leaf</tissue>
    </source>
</reference>
<keyword evidence="1" id="KW-0175">Coiled coil</keyword>
<evidence type="ECO:0008006" key="5">
    <source>
        <dbReference type="Google" id="ProtNLM"/>
    </source>
</evidence>
<evidence type="ECO:0000256" key="1">
    <source>
        <dbReference type="SAM" id="Coils"/>
    </source>
</evidence>
<dbReference type="PANTHER" id="PTHR33476">
    <property type="entry name" value="EMB|CAB62613.1"/>
    <property type="match status" value="1"/>
</dbReference>
<evidence type="ECO:0000313" key="4">
    <source>
        <dbReference type="Proteomes" id="UP000737018"/>
    </source>
</evidence>
<dbReference type="AlphaFoldDB" id="A0A8J4RSB8"/>
<dbReference type="GO" id="GO:0008356">
    <property type="term" value="P:asymmetric cell division"/>
    <property type="evidence" value="ECO:0007669"/>
    <property type="project" value="InterPro"/>
</dbReference>
<accession>A0A8J4RSB8</accession>
<feature type="region of interest" description="Disordered" evidence="2">
    <location>
        <begin position="66"/>
        <end position="108"/>
    </location>
</feature>
<evidence type="ECO:0000256" key="2">
    <source>
        <dbReference type="SAM" id="MobiDB-lite"/>
    </source>
</evidence>
<feature type="coiled-coil region" evidence="1">
    <location>
        <begin position="295"/>
        <end position="329"/>
    </location>
</feature>
<dbReference type="EMBL" id="JRKL02000056">
    <property type="protein sequence ID" value="KAF3975765.1"/>
    <property type="molecule type" value="Genomic_DNA"/>
</dbReference>
<gene>
    <name evidence="3" type="ORF">CMV_000991</name>
</gene>
<keyword evidence="4" id="KW-1185">Reference proteome</keyword>
<dbReference type="Proteomes" id="UP000737018">
    <property type="component" value="Unassembled WGS sequence"/>
</dbReference>
<comment type="caution">
    <text evidence="3">The sequence shown here is derived from an EMBL/GenBank/DDBJ whole genome shotgun (WGS) entry which is preliminary data.</text>
</comment>